<keyword evidence="1" id="KW-0472">Membrane</keyword>
<reference evidence="2" key="2">
    <citation type="journal article" date="2024" name="Antonie Van Leeuwenhoek">
        <title>Roseihalotalea indica gen. nov., sp. nov., a halophilic Bacteroidetes from mesopelagic Southwest Indian Ocean with higher carbohydrate metabolic potential.</title>
        <authorList>
            <person name="Chen B."/>
            <person name="Zhang M."/>
            <person name="Lin D."/>
            <person name="Ye J."/>
            <person name="Tang K."/>
        </authorList>
    </citation>
    <scope>NUCLEOTIDE SEQUENCE</scope>
    <source>
        <strain evidence="2">TK19036</strain>
    </source>
</reference>
<proteinExistence type="predicted"/>
<protein>
    <recommendedName>
        <fullName evidence="3">CcmD family protein</fullName>
    </recommendedName>
</protein>
<feature type="transmembrane region" description="Helical" evidence="1">
    <location>
        <begin position="34"/>
        <end position="55"/>
    </location>
</feature>
<organism evidence="2">
    <name type="scientific">Roseihalotalea indica</name>
    <dbReference type="NCBI Taxonomy" id="2867963"/>
    <lineage>
        <taxon>Bacteria</taxon>
        <taxon>Pseudomonadati</taxon>
        <taxon>Bacteroidota</taxon>
        <taxon>Cytophagia</taxon>
        <taxon>Cytophagales</taxon>
        <taxon>Catalimonadaceae</taxon>
        <taxon>Roseihalotalea</taxon>
    </lineage>
</organism>
<sequence>MLWLTILSPTLSLAQSNATGTSEVEMADAFRQDGKIYIVVAVILVIFSGLVIYAIRIDQKVSKLEKELQHESH</sequence>
<keyword evidence="1" id="KW-0812">Transmembrane</keyword>
<name>A0AA49JHR3_9BACT</name>
<accession>A0AA49JHR3</accession>
<evidence type="ECO:0008006" key="3">
    <source>
        <dbReference type="Google" id="ProtNLM"/>
    </source>
</evidence>
<gene>
    <name evidence="2" type="ORF">K4G66_12380</name>
</gene>
<evidence type="ECO:0000313" key="2">
    <source>
        <dbReference type="EMBL" id="WKN39489.1"/>
    </source>
</evidence>
<dbReference type="AlphaFoldDB" id="A0AA49JHR3"/>
<keyword evidence="1" id="KW-1133">Transmembrane helix</keyword>
<dbReference type="Pfam" id="PF20077">
    <property type="entry name" value="CcmD_alt"/>
    <property type="match status" value="1"/>
</dbReference>
<evidence type="ECO:0000256" key="1">
    <source>
        <dbReference type="SAM" id="Phobius"/>
    </source>
</evidence>
<dbReference type="EMBL" id="CP120682">
    <property type="protein sequence ID" value="WKN39489.1"/>
    <property type="molecule type" value="Genomic_DNA"/>
</dbReference>
<reference evidence="2" key="1">
    <citation type="journal article" date="2023" name="Comput. Struct. Biotechnol. J.">
        <title>Discovery of a novel marine Bacteroidetes with a rich repertoire of carbohydrate-active enzymes.</title>
        <authorList>
            <person name="Chen B."/>
            <person name="Liu G."/>
            <person name="Chen Q."/>
            <person name="Wang H."/>
            <person name="Liu L."/>
            <person name="Tang K."/>
        </authorList>
    </citation>
    <scope>NUCLEOTIDE SEQUENCE</scope>
    <source>
        <strain evidence="2">TK19036</strain>
    </source>
</reference>